<dbReference type="Gene3D" id="1.10.760.10">
    <property type="entry name" value="Cytochrome c-like domain"/>
    <property type="match status" value="1"/>
</dbReference>
<keyword evidence="7" id="KW-1185">Reference proteome</keyword>
<sequence length="183" mass="19000">MRWNSFIAGFAAAVVLALVIALGVILSGAYNVAATDRHDPIAAWAFETTFENSVSRQASAIAAPELTPAMVQAGAGEYKAMCAQCHGGIGKERAGFAQGMMPRPPALAASAEHLSASEVFWLVKHGVKMSGMPAFGPTHDDEVVWNIAAFVKAMPGMSADRYGAYGAGGEGGHHHAPGEGHSH</sequence>
<dbReference type="KEGG" id="cman:A9D14_00270"/>
<evidence type="ECO:0000256" key="2">
    <source>
        <dbReference type="ARBA" id="ARBA00022723"/>
    </source>
</evidence>
<dbReference type="Pfam" id="PF13442">
    <property type="entry name" value="Cytochrome_CBB3"/>
    <property type="match status" value="1"/>
</dbReference>
<dbReference type="RefSeq" id="WP_066841967.1">
    <property type="nucleotide sequence ID" value="NZ_CP019602.1"/>
</dbReference>
<reference evidence="6 7" key="1">
    <citation type="submission" date="2017-01" db="EMBL/GenBank/DDBJ databases">
        <title>Complete genome sequence of esterase-producing bacterium Croceicoccus marinus E4A9.</title>
        <authorList>
            <person name="Wu Y.-H."/>
            <person name="Cheng H."/>
            <person name="Xu L."/>
            <person name="Huo Y.-Y."/>
            <person name="Wang C.-S."/>
            <person name="Xu X.-W."/>
        </authorList>
    </citation>
    <scope>NUCLEOTIDE SEQUENCE [LARGE SCALE GENOMIC DNA]</scope>
    <source>
        <strain evidence="6 7">E4A9</strain>
    </source>
</reference>
<gene>
    <name evidence="6" type="ORF">A9D14_00270</name>
</gene>
<feature type="domain" description="Cytochrome c" evidence="5">
    <location>
        <begin position="69"/>
        <end position="155"/>
    </location>
</feature>
<protein>
    <recommendedName>
        <fullName evidence="5">Cytochrome c domain-containing protein</fullName>
    </recommendedName>
</protein>
<dbReference type="InterPro" id="IPR009056">
    <property type="entry name" value="Cyt_c-like_dom"/>
</dbReference>
<dbReference type="PROSITE" id="PS51007">
    <property type="entry name" value="CYTC"/>
    <property type="match status" value="1"/>
</dbReference>
<dbReference type="GO" id="GO:0046872">
    <property type="term" value="F:metal ion binding"/>
    <property type="evidence" value="ECO:0007669"/>
    <property type="project" value="UniProtKB-KW"/>
</dbReference>
<dbReference type="STRING" id="450378.GCA_001661675_00054"/>
<organism evidence="6 7">
    <name type="scientific">Croceicoccus marinus</name>
    <dbReference type="NCBI Taxonomy" id="450378"/>
    <lineage>
        <taxon>Bacteria</taxon>
        <taxon>Pseudomonadati</taxon>
        <taxon>Pseudomonadota</taxon>
        <taxon>Alphaproteobacteria</taxon>
        <taxon>Sphingomonadales</taxon>
        <taxon>Erythrobacteraceae</taxon>
        <taxon>Croceicoccus</taxon>
    </lineage>
</organism>
<keyword evidence="3 4" id="KW-0408">Iron</keyword>
<dbReference type="GO" id="GO:0020037">
    <property type="term" value="F:heme binding"/>
    <property type="evidence" value="ECO:0007669"/>
    <property type="project" value="InterPro"/>
</dbReference>
<evidence type="ECO:0000313" key="6">
    <source>
        <dbReference type="EMBL" id="ARU14886.1"/>
    </source>
</evidence>
<keyword evidence="2 4" id="KW-0479">Metal-binding</keyword>
<name>A0A1Z1F823_9SPHN</name>
<dbReference type="Proteomes" id="UP000195807">
    <property type="component" value="Chromosome"/>
</dbReference>
<dbReference type="GO" id="GO:0009055">
    <property type="term" value="F:electron transfer activity"/>
    <property type="evidence" value="ECO:0007669"/>
    <property type="project" value="InterPro"/>
</dbReference>
<dbReference type="EMBL" id="CP019602">
    <property type="protein sequence ID" value="ARU14886.1"/>
    <property type="molecule type" value="Genomic_DNA"/>
</dbReference>
<dbReference type="SUPFAM" id="SSF46626">
    <property type="entry name" value="Cytochrome c"/>
    <property type="match status" value="1"/>
</dbReference>
<dbReference type="InterPro" id="IPR036909">
    <property type="entry name" value="Cyt_c-like_dom_sf"/>
</dbReference>
<accession>A0A1Z1F823</accession>
<proteinExistence type="predicted"/>
<evidence type="ECO:0000313" key="7">
    <source>
        <dbReference type="Proteomes" id="UP000195807"/>
    </source>
</evidence>
<keyword evidence="1 4" id="KW-0349">Heme</keyword>
<dbReference type="AlphaFoldDB" id="A0A1Z1F823"/>
<dbReference type="OrthoDB" id="9773456at2"/>
<evidence type="ECO:0000259" key="5">
    <source>
        <dbReference type="PROSITE" id="PS51007"/>
    </source>
</evidence>
<evidence type="ECO:0000256" key="1">
    <source>
        <dbReference type="ARBA" id="ARBA00022617"/>
    </source>
</evidence>
<evidence type="ECO:0000256" key="4">
    <source>
        <dbReference type="PROSITE-ProRule" id="PRU00433"/>
    </source>
</evidence>
<evidence type="ECO:0000256" key="3">
    <source>
        <dbReference type="ARBA" id="ARBA00023004"/>
    </source>
</evidence>